<keyword evidence="3" id="KW-1134">Transmembrane beta strand</keyword>
<name>A0ABS7DFQ7_9GAMM</name>
<evidence type="ECO:0000256" key="10">
    <source>
        <dbReference type="PROSITE-ProRule" id="PRU00473"/>
    </source>
</evidence>
<dbReference type="PANTHER" id="PTHR30329:SF21">
    <property type="entry name" value="LIPOPROTEIN YIAD-RELATED"/>
    <property type="match status" value="1"/>
</dbReference>
<keyword evidence="2" id="KW-0813">Transport</keyword>
<reference evidence="13 14" key="1">
    <citation type="submission" date="2021-03" db="EMBL/GenBank/DDBJ databases">
        <title>Succinivibrio sp. nov. isolated from feces of cow.</title>
        <authorList>
            <person name="Choi J.-Y."/>
        </authorList>
    </citation>
    <scope>NUCLEOTIDE SEQUENCE [LARGE SCALE GENOMIC DNA]</scope>
    <source>
        <strain evidence="13 14">AGMB01872</strain>
    </source>
</reference>
<keyword evidence="14" id="KW-1185">Reference proteome</keyword>
<dbReference type="InterPro" id="IPR036737">
    <property type="entry name" value="OmpA-like_sf"/>
</dbReference>
<feature type="chain" id="PRO_5047252421" evidence="11">
    <location>
        <begin position="21"/>
        <end position="356"/>
    </location>
</feature>
<dbReference type="InterPro" id="IPR050330">
    <property type="entry name" value="Bact_OuterMem_StrucFunc"/>
</dbReference>
<dbReference type="SUPFAM" id="SSF103088">
    <property type="entry name" value="OmpA-like"/>
    <property type="match status" value="1"/>
</dbReference>
<evidence type="ECO:0000256" key="2">
    <source>
        <dbReference type="ARBA" id="ARBA00022448"/>
    </source>
</evidence>
<evidence type="ECO:0000256" key="4">
    <source>
        <dbReference type="ARBA" id="ARBA00022692"/>
    </source>
</evidence>
<dbReference type="Gene3D" id="2.40.160.20">
    <property type="match status" value="1"/>
</dbReference>
<evidence type="ECO:0000256" key="9">
    <source>
        <dbReference type="ARBA" id="ARBA00023237"/>
    </source>
</evidence>
<evidence type="ECO:0000256" key="11">
    <source>
        <dbReference type="SAM" id="SignalP"/>
    </source>
</evidence>
<dbReference type="PROSITE" id="PS51123">
    <property type="entry name" value="OMPA_2"/>
    <property type="match status" value="1"/>
</dbReference>
<gene>
    <name evidence="13" type="ORF">J5V48_03455</name>
</gene>
<comment type="subcellular location">
    <subcellularLocation>
        <location evidence="1">Cell outer membrane</location>
        <topology evidence="1">Multi-pass membrane protein</topology>
    </subcellularLocation>
</comment>
<evidence type="ECO:0000313" key="13">
    <source>
        <dbReference type="EMBL" id="MBW7569946.1"/>
    </source>
</evidence>
<feature type="domain" description="OmpA-like" evidence="12">
    <location>
        <begin position="226"/>
        <end position="350"/>
    </location>
</feature>
<evidence type="ECO:0000256" key="6">
    <source>
        <dbReference type="ARBA" id="ARBA00023065"/>
    </source>
</evidence>
<accession>A0ABS7DFQ7</accession>
<dbReference type="InterPro" id="IPR027385">
    <property type="entry name" value="Beta-barrel_OMP"/>
</dbReference>
<dbReference type="PRINTS" id="PR01021">
    <property type="entry name" value="OMPADOMAIN"/>
</dbReference>
<keyword evidence="5 11" id="KW-0732">Signal</keyword>
<dbReference type="Pfam" id="PF13505">
    <property type="entry name" value="OMP_b-brl"/>
    <property type="match status" value="1"/>
</dbReference>
<dbReference type="InterPro" id="IPR011250">
    <property type="entry name" value="OMP/PagP_B-barrel"/>
</dbReference>
<dbReference type="EMBL" id="JAGFNY010000007">
    <property type="protein sequence ID" value="MBW7569946.1"/>
    <property type="molecule type" value="Genomic_DNA"/>
</dbReference>
<dbReference type="CDD" id="cd07185">
    <property type="entry name" value="OmpA_C-like"/>
    <property type="match status" value="1"/>
</dbReference>
<evidence type="ECO:0000256" key="1">
    <source>
        <dbReference type="ARBA" id="ARBA00004571"/>
    </source>
</evidence>
<keyword evidence="8 10" id="KW-0472">Membrane</keyword>
<proteinExistence type="predicted"/>
<evidence type="ECO:0000259" key="12">
    <source>
        <dbReference type="PROSITE" id="PS51123"/>
    </source>
</evidence>
<keyword evidence="9" id="KW-0998">Cell outer membrane</keyword>
<feature type="signal peptide" evidence="11">
    <location>
        <begin position="1"/>
        <end position="20"/>
    </location>
</feature>
<comment type="caution">
    <text evidence="13">The sequence shown here is derived from an EMBL/GenBank/DDBJ whole genome shotgun (WGS) entry which is preliminary data.</text>
</comment>
<dbReference type="SUPFAM" id="SSF56925">
    <property type="entry name" value="OMPA-like"/>
    <property type="match status" value="1"/>
</dbReference>
<dbReference type="PRINTS" id="PR01022">
    <property type="entry name" value="OUTRMMBRANEA"/>
</dbReference>
<evidence type="ECO:0000313" key="14">
    <source>
        <dbReference type="Proteomes" id="UP000731465"/>
    </source>
</evidence>
<dbReference type="InterPro" id="IPR002368">
    <property type="entry name" value="OmpA"/>
</dbReference>
<dbReference type="Proteomes" id="UP000731465">
    <property type="component" value="Unassembled WGS sequence"/>
</dbReference>
<protein>
    <submittedName>
        <fullName evidence="13">Outer membrane beta-barrel protein</fullName>
    </submittedName>
</protein>
<evidence type="ECO:0000256" key="3">
    <source>
        <dbReference type="ARBA" id="ARBA00022452"/>
    </source>
</evidence>
<keyword evidence="6" id="KW-0406">Ion transport</keyword>
<dbReference type="Gene3D" id="3.30.1330.60">
    <property type="entry name" value="OmpA-like domain"/>
    <property type="match status" value="1"/>
</dbReference>
<evidence type="ECO:0000256" key="8">
    <source>
        <dbReference type="ARBA" id="ARBA00023136"/>
    </source>
</evidence>
<keyword evidence="4" id="KW-0812">Transmembrane</keyword>
<dbReference type="RefSeq" id="WP_219937165.1">
    <property type="nucleotide sequence ID" value="NZ_JAGFNY010000007.1"/>
</dbReference>
<dbReference type="InterPro" id="IPR006664">
    <property type="entry name" value="OMP_bac"/>
</dbReference>
<evidence type="ECO:0000256" key="7">
    <source>
        <dbReference type="ARBA" id="ARBA00023114"/>
    </source>
</evidence>
<organism evidence="13 14">
    <name type="scientific">Succinivibrio faecicola</name>
    <dbReference type="NCBI Taxonomy" id="2820300"/>
    <lineage>
        <taxon>Bacteria</taxon>
        <taxon>Pseudomonadati</taxon>
        <taxon>Pseudomonadota</taxon>
        <taxon>Gammaproteobacteria</taxon>
        <taxon>Aeromonadales</taxon>
        <taxon>Succinivibrionaceae</taxon>
        <taxon>Succinivibrio</taxon>
    </lineage>
</organism>
<sequence length="356" mass="38625">MKRSLLALAVALGVSLTANSAVEGTYSVGAAAGWNYAFDHNFGYKAYTFSNGVNAKYKEKLSDRHGYGFKLNGEYNFTDWFALGAGYDYLNGNKYKIDGQLSNGTTLSTGDTKLHSNIIELYGRIAMPLDNNGSDIFFKVGPTYNMTTLATGHSREWGAVAGIGAQWAVNNQLALRAGYDYLYKAAKTTTGERIDNGLLYVGVQYTFGKKEEPVVAPKPAPKKTVRITENHSLAAGLLFPFDGSNLSAEGKKAINDVVSSSDKFDNTEFEVYGYTDRLGSDAYNNKLSQRRADAVSNELQAKGVKVNVSEGKGKSSPVTGNKCDGVKGRTNLINCLAPDRRVEIVVTGDTTREEIQ</sequence>
<keyword evidence="7" id="KW-0626">Porin</keyword>
<evidence type="ECO:0000256" key="5">
    <source>
        <dbReference type="ARBA" id="ARBA00022729"/>
    </source>
</evidence>
<dbReference type="PANTHER" id="PTHR30329">
    <property type="entry name" value="STATOR ELEMENT OF FLAGELLAR MOTOR COMPLEX"/>
    <property type="match status" value="1"/>
</dbReference>
<dbReference type="Pfam" id="PF00691">
    <property type="entry name" value="OmpA"/>
    <property type="match status" value="1"/>
</dbReference>
<dbReference type="InterPro" id="IPR006665">
    <property type="entry name" value="OmpA-like"/>
</dbReference>